<name>A0ACA9MMH9_9GLOM</name>
<evidence type="ECO:0000313" key="1">
    <source>
        <dbReference type="EMBL" id="CAG8586791.1"/>
    </source>
</evidence>
<protein>
    <submittedName>
        <fullName evidence="1">14924_t:CDS:1</fullName>
    </submittedName>
</protein>
<keyword evidence="2" id="KW-1185">Reference proteome</keyword>
<organism evidence="1 2">
    <name type="scientific">Racocetra persica</name>
    <dbReference type="NCBI Taxonomy" id="160502"/>
    <lineage>
        <taxon>Eukaryota</taxon>
        <taxon>Fungi</taxon>
        <taxon>Fungi incertae sedis</taxon>
        <taxon>Mucoromycota</taxon>
        <taxon>Glomeromycotina</taxon>
        <taxon>Glomeromycetes</taxon>
        <taxon>Diversisporales</taxon>
        <taxon>Gigasporaceae</taxon>
        <taxon>Racocetra</taxon>
    </lineage>
</organism>
<reference evidence="1" key="1">
    <citation type="submission" date="2021-06" db="EMBL/GenBank/DDBJ databases">
        <authorList>
            <person name="Kallberg Y."/>
            <person name="Tangrot J."/>
            <person name="Rosling A."/>
        </authorList>
    </citation>
    <scope>NUCLEOTIDE SEQUENCE</scope>
    <source>
        <strain evidence="1">MA461A</strain>
    </source>
</reference>
<accession>A0ACA9MMH9</accession>
<sequence length="123" mass="14800">PLRLEIRIYCNLTEQQHWSFRGELFTPIFVVEVGVIAKDSDFDMLNSKFRNVYFVEGTSVKLGWIIDPRNKDIWVYKKQELMFYVAIIMESFESPESKLRQCLECDQIFTCKYEFLKHYEKAH</sequence>
<evidence type="ECO:0000313" key="2">
    <source>
        <dbReference type="Proteomes" id="UP000789920"/>
    </source>
</evidence>
<gene>
    <name evidence="1" type="ORF">RPERSI_LOCUS5378</name>
</gene>
<feature type="non-terminal residue" evidence="1">
    <location>
        <position position="1"/>
    </location>
</feature>
<dbReference type="Proteomes" id="UP000789920">
    <property type="component" value="Unassembled WGS sequence"/>
</dbReference>
<comment type="caution">
    <text evidence="1">The sequence shown here is derived from an EMBL/GenBank/DDBJ whole genome shotgun (WGS) entry which is preliminary data.</text>
</comment>
<proteinExistence type="predicted"/>
<dbReference type="EMBL" id="CAJVQC010008007">
    <property type="protein sequence ID" value="CAG8586791.1"/>
    <property type="molecule type" value="Genomic_DNA"/>
</dbReference>